<organism evidence="1">
    <name type="scientific">bioreactor metagenome</name>
    <dbReference type="NCBI Taxonomy" id="1076179"/>
    <lineage>
        <taxon>unclassified sequences</taxon>
        <taxon>metagenomes</taxon>
        <taxon>ecological metagenomes</taxon>
    </lineage>
</organism>
<sequence>MAELPGVLRLAVRALAHGHHMNKFNVPVGRRVGHHGLHQMTGLSHRVTNDHPVSGLDMPHRLVGAHLVRVIVLLPVHIALLLNCAAD</sequence>
<accession>A0A645E6R9</accession>
<dbReference type="EMBL" id="VSSQ01043771">
    <property type="protein sequence ID" value="MPM97500.1"/>
    <property type="molecule type" value="Genomic_DNA"/>
</dbReference>
<proteinExistence type="predicted"/>
<dbReference type="AlphaFoldDB" id="A0A645E6R9"/>
<gene>
    <name evidence="1" type="ORF">SDC9_144673</name>
</gene>
<reference evidence="1" key="1">
    <citation type="submission" date="2019-08" db="EMBL/GenBank/DDBJ databases">
        <authorList>
            <person name="Kucharzyk K."/>
            <person name="Murdoch R.W."/>
            <person name="Higgins S."/>
            <person name="Loffler F."/>
        </authorList>
    </citation>
    <scope>NUCLEOTIDE SEQUENCE</scope>
</reference>
<protein>
    <submittedName>
        <fullName evidence="1">Uncharacterized protein</fullName>
    </submittedName>
</protein>
<evidence type="ECO:0000313" key="1">
    <source>
        <dbReference type="EMBL" id="MPM97500.1"/>
    </source>
</evidence>
<name>A0A645E6R9_9ZZZZ</name>
<comment type="caution">
    <text evidence="1">The sequence shown here is derived from an EMBL/GenBank/DDBJ whole genome shotgun (WGS) entry which is preliminary data.</text>
</comment>